<dbReference type="RefSeq" id="WP_174496286.1">
    <property type="nucleotide sequence ID" value="NZ_CADDWK010000007.1"/>
</dbReference>
<protein>
    <submittedName>
        <fullName evidence="2">Uncharacterized protein</fullName>
    </submittedName>
</protein>
<evidence type="ECO:0000256" key="1">
    <source>
        <dbReference type="SAM" id="Phobius"/>
    </source>
</evidence>
<keyword evidence="1" id="KW-1133">Transmembrane helix</keyword>
<keyword evidence="3" id="KW-1185">Reference proteome</keyword>
<comment type="caution">
    <text evidence="2">The sequence shown here is derived from an EMBL/GenBank/DDBJ whole genome shotgun (WGS) entry which is preliminary data.</text>
</comment>
<gene>
    <name evidence="2" type="ORF">HNQ94_000081</name>
</gene>
<accession>A0A841PS93</accession>
<organism evidence="2 3">
    <name type="scientific">Salirhabdus euzebyi</name>
    <dbReference type="NCBI Taxonomy" id="394506"/>
    <lineage>
        <taxon>Bacteria</taxon>
        <taxon>Bacillati</taxon>
        <taxon>Bacillota</taxon>
        <taxon>Bacilli</taxon>
        <taxon>Bacillales</taxon>
        <taxon>Bacillaceae</taxon>
        <taxon>Salirhabdus</taxon>
    </lineage>
</organism>
<proteinExistence type="predicted"/>
<evidence type="ECO:0000313" key="3">
    <source>
        <dbReference type="Proteomes" id="UP000581688"/>
    </source>
</evidence>
<keyword evidence="1" id="KW-0812">Transmembrane</keyword>
<keyword evidence="1" id="KW-0472">Membrane</keyword>
<sequence>MADIDSGSCRSFVVGTIIVFLGGFVENFFLLLTLILLTVSGCSNANTGSSEWRIVHMQSGMGSINDTASNDKQKFSYDITISGKEATEIQMETMEIVLTDWIKHRQLKSEITNLTFDSESFMVKGCVNFDTKGLSKKEIAEQLPFIKGVYLVTETGDEIFIRT</sequence>
<name>A0A841PS93_9BACI</name>
<reference evidence="2 3" key="1">
    <citation type="submission" date="2020-08" db="EMBL/GenBank/DDBJ databases">
        <title>Genomic Encyclopedia of Type Strains, Phase IV (KMG-IV): sequencing the most valuable type-strain genomes for metagenomic binning, comparative biology and taxonomic classification.</title>
        <authorList>
            <person name="Goeker M."/>
        </authorList>
    </citation>
    <scope>NUCLEOTIDE SEQUENCE [LARGE SCALE GENOMIC DNA]</scope>
    <source>
        <strain evidence="2 3">DSM 19612</strain>
    </source>
</reference>
<dbReference type="AlphaFoldDB" id="A0A841PS93"/>
<evidence type="ECO:0000313" key="2">
    <source>
        <dbReference type="EMBL" id="MBB6451660.1"/>
    </source>
</evidence>
<dbReference type="Proteomes" id="UP000581688">
    <property type="component" value="Unassembled WGS sequence"/>
</dbReference>
<dbReference type="EMBL" id="JACHGH010000001">
    <property type="protein sequence ID" value="MBB6451660.1"/>
    <property type="molecule type" value="Genomic_DNA"/>
</dbReference>
<feature type="transmembrane region" description="Helical" evidence="1">
    <location>
        <begin position="12"/>
        <end position="37"/>
    </location>
</feature>